<gene>
    <name evidence="3" type="ORF">OSTLU_16379</name>
</gene>
<feature type="region of interest" description="Disordered" evidence="1">
    <location>
        <begin position="93"/>
        <end position="120"/>
    </location>
</feature>
<accession>A4S142</accession>
<dbReference type="HOGENOM" id="CLU_1484382_0_0_1"/>
<evidence type="ECO:0000313" key="3">
    <source>
        <dbReference type="EMBL" id="ABO97380.1"/>
    </source>
</evidence>
<proteinExistence type="predicted"/>
<evidence type="ECO:0000313" key="4">
    <source>
        <dbReference type="Proteomes" id="UP000001568"/>
    </source>
</evidence>
<dbReference type="OMA" id="HASTWRE"/>
<dbReference type="GeneID" id="5003370"/>
<keyword evidence="2" id="KW-1133">Transmembrane helix</keyword>
<keyword evidence="2" id="KW-0472">Membrane</keyword>
<dbReference type="RefSeq" id="XP_001419087.1">
    <property type="nucleotide sequence ID" value="XM_001419050.1"/>
</dbReference>
<protein>
    <submittedName>
        <fullName evidence="3">Uncharacterized protein</fullName>
    </submittedName>
</protein>
<reference evidence="3 4" key="1">
    <citation type="journal article" date="2007" name="Proc. Natl. Acad. Sci. U.S.A.">
        <title>The tiny eukaryote Ostreococcus provides genomic insights into the paradox of plankton speciation.</title>
        <authorList>
            <person name="Palenik B."/>
            <person name="Grimwood J."/>
            <person name="Aerts A."/>
            <person name="Rouze P."/>
            <person name="Salamov A."/>
            <person name="Putnam N."/>
            <person name="Dupont C."/>
            <person name="Jorgensen R."/>
            <person name="Derelle E."/>
            <person name="Rombauts S."/>
            <person name="Zhou K."/>
            <person name="Otillar R."/>
            <person name="Merchant S.S."/>
            <person name="Podell S."/>
            <person name="Gaasterland T."/>
            <person name="Napoli C."/>
            <person name="Gendler K."/>
            <person name="Manuell A."/>
            <person name="Tai V."/>
            <person name="Vallon O."/>
            <person name="Piganeau G."/>
            <person name="Jancek S."/>
            <person name="Heijde M."/>
            <person name="Jabbari K."/>
            <person name="Bowler C."/>
            <person name="Lohr M."/>
            <person name="Robbens S."/>
            <person name="Werner G."/>
            <person name="Dubchak I."/>
            <person name="Pazour G.J."/>
            <person name="Ren Q."/>
            <person name="Paulsen I."/>
            <person name="Delwiche C."/>
            <person name="Schmutz J."/>
            <person name="Rokhsar D."/>
            <person name="Van de Peer Y."/>
            <person name="Moreau H."/>
            <person name="Grigoriev I.V."/>
        </authorList>
    </citation>
    <scope>NUCLEOTIDE SEQUENCE [LARGE SCALE GENOMIC DNA]</scope>
    <source>
        <strain evidence="3 4">CCE9901</strain>
    </source>
</reference>
<keyword evidence="2" id="KW-0812">Transmembrane</keyword>
<organism evidence="3 4">
    <name type="scientific">Ostreococcus lucimarinus (strain CCE9901)</name>
    <dbReference type="NCBI Taxonomy" id="436017"/>
    <lineage>
        <taxon>Eukaryota</taxon>
        <taxon>Viridiplantae</taxon>
        <taxon>Chlorophyta</taxon>
        <taxon>Mamiellophyceae</taxon>
        <taxon>Mamiellales</taxon>
        <taxon>Bathycoccaceae</taxon>
        <taxon>Ostreococcus</taxon>
    </lineage>
</organism>
<dbReference type="Proteomes" id="UP000001568">
    <property type="component" value="Chromosome 8"/>
</dbReference>
<dbReference type="AlphaFoldDB" id="A4S142"/>
<dbReference type="KEGG" id="olu:OSTLU_16379"/>
<dbReference type="EMBL" id="CP000588">
    <property type="protein sequence ID" value="ABO97380.1"/>
    <property type="molecule type" value="Genomic_DNA"/>
</dbReference>
<feature type="transmembrane region" description="Helical" evidence="2">
    <location>
        <begin position="134"/>
        <end position="155"/>
    </location>
</feature>
<dbReference type="Gramene" id="ABO97380">
    <property type="protein sequence ID" value="ABO97380"/>
    <property type="gene ID" value="OSTLU_16379"/>
</dbReference>
<evidence type="ECO:0000256" key="1">
    <source>
        <dbReference type="SAM" id="MobiDB-lite"/>
    </source>
</evidence>
<sequence length="182" mass="20580">MSVSTSAHASTWREEKHEHAKDVARALRARCLERNIDSIFELDEFTDEALFTQLGESLLGASGRVPAKSFKHSAHFKSIVKHEYDAMYGDVRESKSDSEELASPRKSPPTRTSPRRRREDTTTVFERWKARLRVLEDVITFVALLAVCFVAGILLCDVCENHFQELAKPATREDDASPFATP</sequence>
<name>A4S142_OSTLU</name>
<evidence type="ECO:0000256" key="2">
    <source>
        <dbReference type="SAM" id="Phobius"/>
    </source>
</evidence>
<keyword evidence="4" id="KW-1185">Reference proteome</keyword>